<comment type="caution">
    <text evidence="2">The sequence shown here is derived from an EMBL/GenBank/DDBJ whole genome shotgun (WGS) entry which is preliminary data.</text>
</comment>
<dbReference type="Gene3D" id="3.40.50.1820">
    <property type="entry name" value="alpha/beta hydrolase"/>
    <property type="match status" value="1"/>
</dbReference>
<feature type="domain" description="Serine aminopeptidase S33" evidence="1">
    <location>
        <begin position="26"/>
        <end position="192"/>
    </location>
</feature>
<dbReference type="SUPFAM" id="SSF53474">
    <property type="entry name" value="alpha/beta-Hydrolases"/>
    <property type="match status" value="1"/>
</dbReference>
<dbReference type="InterPro" id="IPR022742">
    <property type="entry name" value="Hydrolase_4"/>
</dbReference>
<dbReference type="InterPro" id="IPR051044">
    <property type="entry name" value="MAG_DAG_Lipase"/>
</dbReference>
<gene>
    <name evidence="2" type="ORF">S01H4_06729</name>
</gene>
<proteinExistence type="predicted"/>
<dbReference type="InterPro" id="IPR029058">
    <property type="entry name" value="AB_hydrolase_fold"/>
</dbReference>
<name>X0YKV2_9ZZZZ</name>
<dbReference type="Pfam" id="PF12146">
    <property type="entry name" value="Hydrolase_4"/>
    <property type="match status" value="1"/>
</dbReference>
<sequence length="195" mass="22171">MKHIEGEFKGVNDIQIYFQGWLPENKPKGIVLIVHAFAEHSGRYKNIVNKLIPLNYAIYAHDLRGHGKSEGLKNYVDSMDQFVEDLKKFYDIIKEKSAKLPVFMLGHSFGSLIIVYFTKKYEILLNGIIIAAMGTRTGGKSNGFMRVIAKIFSKLTPRISVNPGLNPELLSHDLGVIEDYKNDPLVNYKKRCRTP</sequence>
<dbReference type="PANTHER" id="PTHR11614">
    <property type="entry name" value="PHOSPHOLIPASE-RELATED"/>
    <property type="match status" value="1"/>
</dbReference>
<organism evidence="2">
    <name type="scientific">marine sediment metagenome</name>
    <dbReference type="NCBI Taxonomy" id="412755"/>
    <lineage>
        <taxon>unclassified sequences</taxon>
        <taxon>metagenomes</taxon>
        <taxon>ecological metagenomes</taxon>
    </lineage>
</organism>
<dbReference type="AlphaFoldDB" id="X0YKV2"/>
<evidence type="ECO:0000313" key="2">
    <source>
        <dbReference type="EMBL" id="GAG56665.1"/>
    </source>
</evidence>
<accession>X0YKV2</accession>
<dbReference type="EMBL" id="BART01002113">
    <property type="protein sequence ID" value="GAG56665.1"/>
    <property type="molecule type" value="Genomic_DNA"/>
</dbReference>
<evidence type="ECO:0000259" key="1">
    <source>
        <dbReference type="Pfam" id="PF12146"/>
    </source>
</evidence>
<reference evidence="2" key="1">
    <citation type="journal article" date="2014" name="Front. Microbiol.">
        <title>High frequency of phylogenetically diverse reductive dehalogenase-homologous genes in deep subseafloor sedimentary metagenomes.</title>
        <authorList>
            <person name="Kawai M."/>
            <person name="Futagami T."/>
            <person name="Toyoda A."/>
            <person name="Takaki Y."/>
            <person name="Nishi S."/>
            <person name="Hori S."/>
            <person name="Arai W."/>
            <person name="Tsubouchi T."/>
            <person name="Morono Y."/>
            <person name="Uchiyama I."/>
            <person name="Ito T."/>
            <person name="Fujiyama A."/>
            <person name="Inagaki F."/>
            <person name="Takami H."/>
        </authorList>
    </citation>
    <scope>NUCLEOTIDE SEQUENCE</scope>
    <source>
        <strain evidence="2">Expedition CK06-06</strain>
    </source>
</reference>
<protein>
    <recommendedName>
        <fullName evidence="1">Serine aminopeptidase S33 domain-containing protein</fullName>
    </recommendedName>
</protein>